<feature type="domain" description="PPM-type phosphatase" evidence="2">
    <location>
        <begin position="1"/>
        <end position="229"/>
    </location>
</feature>
<dbReference type="RefSeq" id="WP_345333745.1">
    <property type="nucleotide sequence ID" value="NZ_BAABJZ010000009.1"/>
</dbReference>
<proteinExistence type="predicted"/>
<dbReference type="SMART" id="SM00331">
    <property type="entry name" value="PP2C_SIG"/>
    <property type="match status" value="1"/>
</dbReference>
<dbReference type="PROSITE" id="PS51746">
    <property type="entry name" value="PPM_2"/>
    <property type="match status" value="1"/>
</dbReference>
<dbReference type="EMBL" id="BAABJZ010000009">
    <property type="protein sequence ID" value="GAA4877475.1"/>
    <property type="molecule type" value="Genomic_DNA"/>
</dbReference>
<dbReference type="CDD" id="cd00143">
    <property type="entry name" value="PP2Cc"/>
    <property type="match status" value="1"/>
</dbReference>
<dbReference type="InterPro" id="IPR036457">
    <property type="entry name" value="PPM-type-like_dom_sf"/>
</dbReference>
<evidence type="ECO:0000256" key="1">
    <source>
        <dbReference type="SAM" id="Phobius"/>
    </source>
</evidence>
<gene>
    <name evidence="3" type="ORF">GCM10023333_08470</name>
</gene>
<keyword evidence="1" id="KW-0472">Membrane</keyword>
<evidence type="ECO:0000313" key="4">
    <source>
        <dbReference type="Proteomes" id="UP001499988"/>
    </source>
</evidence>
<dbReference type="Gene3D" id="3.60.40.10">
    <property type="entry name" value="PPM-type phosphatase domain"/>
    <property type="match status" value="1"/>
</dbReference>
<evidence type="ECO:0000259" key="2">
    <source>
        <dbReference type="PROSITE" id="PS51746"/>
    </source>
</evidence>
<evidence type="ECO:0000313" key="3">
    <source>
        <dbReference type="EMBL" id="GAA4877475.1"/>
    </source>
</evidence>
<reference evidence="4" key="1">
    <citation type="journal article" date="2019" name="Int. J. Syst. Evol. Microbiol.">
        <title>The Global Catalogue of Microorganisms (GCM) 10K type strain sequencing project: providing services to taxonomists for standard genome sequencing and annotation.</title>
        <authorList>
            <consortium name="The Broad Institute Genomics Platform"/>
            <consortium name="The Broad Institute Genome Sequencing Center for Infectious Disease"/>
            <person name="Wu L."/>
            <person name="Ma J."/>
        </authorList>
    </citation>
    <scope>NUCLEOTIDE SEQUENCE [LARGE SCALE GENOMIC DNA]</scope>
    <source>
        <strain evidence="4">JCM 18401</strain>
    </source>
</reference>
<name>A0ABP9EKJ8_9GAMM</name>
<protein>
    <recommendedName>
        <fullName evidence="2">PPM-type phosphatase domain-containing protein</fullName>
    </recommendedName>
</protein>
<dbReference type="Proteomes" id="UP001499988">
    <property type="component" value="Unassembled WGS sequence"/>
</dbReference>
<keyword evidence="1" id="KW-1133">Transmembrane helix</keyword>
<accession>A0ABP9EKJ8</accession>
<dbReference type="InterPro" id="IPR001932">
    <property type="entry name" value="PPM-type_phosphatase-like_dom"/>
</dbReference>
<organism evidence="3 4">
    <name type="scientific">Ferrimonas pelagia</name>
    <dbReference type="NCBI Taxonomy" id="1177826"/>
    <lineage>
        <taxon>Bacteria</taxon>
        <taxon>Pseudomonadati</taxon>
        <taxon>Pseudomonadota</taxon>
        <taxon>Gammaproteobacteria</taxon>
        <taxon>Alteromonadales</taxon>
        <taxon>Ferrimonadaceae</taxon>
        <taxon>Ferrimonas</taxon>
    </lineage>
</organism>
<comment type="caution">
    <text evidence="3">The sequence shown here is derived from an EMBL/GenBank/DDBJ whole genome shotgun (WGS) entry which is preliminary data.</text>
</comment>
<sequence length="258" mass="28589">MREQQQDSCSIETLPDSRGTLMLVCDGIGGAPAGDVASGLARLHFVEYVRRHAEEPIASVLQQALQYTNEQLELHTQLYTRHRGMGTTLTAAWIRGAELWWISVGDSPLWLWHKARLQRLNADHSGRAQQDHNGEQAKWFQRLQENRLSSSLQGRAISKIDANRHPRRLSSGDQILIASDGLLSLTQAQVNHQLTVSTDVQQGSEGLITALKQQADEQQDNTAIALARLGSHRPLRIRHAVALLSLLLIGSSLALLLT</sequence>
<keyword evidence="4" id="KW-1185">Reference proteome</keyword>
<dbReference type="Pfam" id="PF13672">
    <property type="entry name" value="PP2C_2"/>
    <property type="match status" value="1"/>
</dbReference>
<dbReference type="SUPFAM" id="SSF81606">
    <property type="entry name" value="PP2C-like"/>
    <property type="match status" value="1"/>
</dbReference>
<keyword evidence="1" id="KW-0812">Transmembrane</keyword>
<feature type="transmembrane region" description="Helical" evidence="1">
    <location>
        <begin position="237"/>
        <end position="257"/>
    </location>
</feature>